<dbReference type="InterPro" id="IPR026881">
    <property type="entry name" value="WYL_dom"/>
</dbReference>
<comment type="caution">
    <text evidence="3">The sequence shown here is derived from an EMBL/GenBank/DDBJ whole genome shotgun (WGS) entry which is preliminary data.</text>
</comment>
<dbReference type="InterPro" id="IPR051534">
    <property type="entry name" value="CBASS_pafABC_assoc_protein"/>
</dbReference>
<protein>
    <submittedName>
        <fullName evidence="3">WYL domain-containing transcriptional regulator</fullName>
    </submittedName>
</protein>
<dbReference type="Proteomes" id="UP001285244">
    <property type="component" value="Unassembled WGS sequence"/>
</dbReference>
<keyword evidence="4" id="KW-1185">Reference proteome</keyword>
<dbReference type="EMBL" id="JALBUS010000027">
    <property type="protein sequence ID" value="MDX8418391.1"/>
    <property type="molecule type" value="Genomic_DNA"/>
</dbReference>
<name>A0ABU4WQQ6_9FIRM</name>
<sequence>MNRTSLCIKMLLLLKARGKMNTQQLADELETNPRNIREFKKELITAGYNIKEYKGRYGGYRLDETNLFPVLALSPAQKQALMEAREFMHAQGYEKESELNEAIDKVLNSTSSALPPQRIYMDAPNLSMTDKEKDMMETMQQALKQKHCVLLTYQSRNQDHADTFLMDPYEIIHYHDAYYVLGYSHKRNDYRIYRISQERMFACVFQERKFLRDSHFHIEQYVGKNSLIKGEFVRVFVRVDPEVQPQFRELYWGMDMKEKDNVFQFLVEDFFVFYRQLFSFADQVEIIAPDHVRQAYQAQLQLILRKYIV</sequence>
<dbReference type="RefSeq" id="WP_320326636.1">
    <property type="nucleotide sequence ID" value="NZ_JALBUS010000027.1"/>
</dbReference>
<dbReference type="InterPro" id="IPR036390">
    <property type="entry name" value="WH_DNA-bd_sf"/>
</dbReference>
<dbReference type="Gene3D" id="1.10.10.10">
    <property type="entry name" value="Winged helix-like DNA-binding domain superfamily/Winged helix DNA-binding domain"/>
    <property type="match status" value="1"/>
</dbReference>
<dbReference type="PROSITE" id="PS52050">
    <property type="entry name" value="WYL"/>
    <property type="match status" value="1"/>
</dbReference>
<evidence type="ECO:0000259" key="2">
    <source>
        <dbReference type="Pfam" id="PF25583"/>
    </source>
</evidence>
<dbReference type="SUPFAM" id="SSF46785">
    <property type="entry name" value="Winged helix' DNA-binding domain"/>
    <property type="match status" value="1"/>
</dbReference>
<dbReference type="InterPro" id="IPR057727">
    <property type="entry name" value="WCX_dom"/>
</dbReference>
<feature type="domain" description="WCX" evidence="2">
    <location>
        <begin position="233"/>
        <end position="302"/>
    </location>
</feature>
<accession>A0ABU4WQQ6</accession>
<dbReference type="PANTHER" id="PTHR34580:SF1">
    <property type="entry name" value="PROTEIN PAFC"/>
    <property type="match status" value="1"/>
</dbReference>
<feature type="domain" description="WYL" evidence="1">
    <location>
        <begin position="135"/>
        <end position="196"/>
    </location>
</feature>
<dbReference type="InterPro" id="IPR036388">
    <property type="entry name" value="WH-like_DNA-bd_sf"/>
</dbReference>
<dbReference type="Pfam" id="PF13280">
    <property type="entry name" value="WYL"/>
    <property type="match status" value="1"/>
</dbReference>
<gene>
    <name evidence="3" type="ORF">MOZ64_11155</name>
</gene>
<reference evidence="3 4" key="1">
    <citation type="submission" date="2022-03" db="EMBL/GenBank/DDBJ databases">
        <title>Novel taxa within the pig intestine.</title>
        <authorList>
            <person name="Wylensek D."/>
            <person name="Bishof K."/>
            <person name="Afrizal A."/>
            <person name="Clavel T."/>
        </authorList>
    </citation>
    <scope>NUCLEOTIDE SEQUENCE [LARGE SCALE GENOMIC DNA]</scope>
    <source>
        <strain evidence="3 4">Cla-KB-P134</strain>
    </source>
</reference>
<organism evidence="3 4">
    <name type="scientific">Absicoccus intestinalis</name>
    <dbReference type="NCBI Taxonomy" id="2926319"/>
    <lineage>
        <taxon>Bacteria</taxon>
        <taxon>Bacillati</taxon>
        <taxon>Bacillota</taxon>
        <taxon>Erysipelotrichia</taxon>
        <taxon>Erysipelotrichales</taxon>
        <taxon>Erysipelotrichaceae</taxon>
        <taxon>Absicoccus</taxon>
    </lineage>
</organism>
<evidence type="ECO:0000259" key="1">
    <source>
        <dbReference type="Pfam" id="PF13280"/>
    </source>
</evidence>
<dbReference type="Pfam" id="PF25583">
    <property type="entry name" value="WCX"/>
    <property type="match status" value="1"/>
</dbReference>
<dbReference type="PANTHER" id="PTHR34580">
    <property type="match status" value="1"/>
</dbReference>
<evidence type="ECO:0000313" key="4">
    <source>
        <dbReference type="Proteomes" id="UP001285244"/>
    </source>
</evidence>
<proteinExistence type="predicted"/>
<evidence type="ECO:0000313" key="3">
    <source>
        <dbReference type="EMBL" id="MDX8418391.1"/>
    </source>
</evidence>